<dbReference type="InterPro" id="IPR035396">
    <property type="entry name" value="Bac_rhamnosid6H"/>
</dbReference>
<dbReference type="Gene3D" id="2.60.420.10">
    <property type="entry name" value="Maltose phosphorylase, domain 3"/>
    <property type="match status" value="1"/>
</dbReference>
<dbReference type="Pfam" id="PF17390">
    <property type="entry name" value="Bac_rhamnosid_C"/>
    <property type="match status" value="1"/>
</dbReference>
<dbReference type="EMBL" id="CP150096">
    <property type="protein sequence ID" value="WZN46801.1"/>
    <property type="molecule type" value="Genomic_DNA"/>
</dbReference>
<sequence length="544" mass="60997">MKEFPKTSIVATGDTIVCDLPYNAQVTPYFDIEAAAGGHISIFTDNYLSFSGGEANLRAEYLTKEGPQAYEHLLWMNGHKVYYVFPKGTKIKSLKFRETGYDTQFSGSFSCSDPFFNKLRDKALRTLYVTMRDNFMDCPERERGQWTGDAVNEAGEVFYAMSPSAHLLIRKWLHEIIAWQQPDGKIYAPVPAGNWFDELPCQVLATLGYYGIWTYYLNTGDKTTIADLYDGAKKYLQLWEPDGQGLMQFRRGDWTWGDWGDNRDMLCMYNLWYYIALDGMERMARELGKPADAAMFAAARARFHPAFNARFWNGKSYRDPAYKGKTDDRTQALAVVSGIAGPEKYPAIMQVFAAERHASPYMEKYVFEAMFRMGRPDEALARHKERFSEMVNDPRFTTLFEGWGIGPKGFGGGTVNHAWSGGGLTVLGQFLCGVEPLSPGYDTLRIMPRPGKMEEAAATVPSVKGPIRTAFVNRNGRFSLDAETPGGTTTVIAVPSAKKIKMNGKVVFANGNFTKPGAAKPFGTEGGYVRFLVGPGKWRFESEK</sequence>
<proteinExistence type="predicted"/>
<dbReference type="InterPro" id="IPR012341">
    <property type="entry name" value="6hp_glycosidase-like_sf"/>
</dbReference>
<evidence type="ECO:0000313" key="3">
    <source>
        <dbReference type="EMBL" id="WZN46801.1"/>
    </source>
</evidence>
<gene>
    <name evidence="3" type="ORF">WJU22_01205</name>
</gene>
<dbReference type="InterPro" id="IPR035398">
    <property type="entry name" value="Bac_rhamnosid_C"/>
</dbReference>
<dbReference type="Gene3D" id="1.50.10.10">
    <property type="match status" value="1"/>
</dbReference>
<organism evidence="3 4">
    <name type="scientific">Chitinophaga caseinilytica</name>
    <dbReference type="NCBI Taxonomy" id="2267521"/>
    <lineage>
        <taxon>Bacteria</taxon>
        <taxon>Pseudomonadati</taxon>
        <taxon>Bacteroidota</taxon>
        <taxon>Chitinophagia</taxon>
        <taxon>Chitinophagales</taxon>
        <taxon>Chitinophagaceae</taxon>
        <taxon>Chitinophaga</taxon>
    </lineage>
</organism>
<keyword evidence="4" id="KW-1185">Reference proteome</keyword>
<name>A0ABZ2Z3F8_9BACT</name>
<dbReference type="PANTHER" id="PTHR34987">
    <property type="entry name" value="C, PUTATIVE (AFU_ORTHOLOGUE AFUA_3G02880)-RELATED"/>
    <property type="match status" value="1"/>
</dbReference>
<dbReference type="Pfam" id="PF17389">
    <property type="entry name" value="Bac_rhamnosid6H"/>
    <property type="match status" value="1"/>
</dbReference>
<dbReference type="SUPFAM" id="SSF48208">
    <property type="entry name" value="Six-hairpin glycosidases"/>
    <property type="match status" value="1"/>
</dbReference>
<reference evidence="3 4" key="1">
    <citation type="submission" date="2024-03" db="EMBL/GenBank/DDBJ databases">
        <title>Chitinophaga caseinilytica sp. nov., a casein hydrolysing bacterium isolated from forest soil.</title>
        <authorList>
            <person name="Lee D.S."/>
            <person name="Han D.M."/>
            <person name="Baek J.H."/>
            <person name="Choi D.G."/>
            <person name="Jeon J.H."/>
            <person name="Jeon C.O."/>
        </authorList>
    </citation>
    <scope>NUCLEOTIDE SEQUENCE [LARGE SCALE GENOMIC DNA]</scope>
    <source>
        <strain evidence="3 4">KACC 19118</strain>
    </source>
</reference>
<dbReference type="InterPro" id="IPR008928">
    <property type="entry name" value="6-hairpin_glycosidase_sf"/>
</dbReference>
<dbReference type="Proteomes" id="UP001449657">
    <property type="component" value="Chromosome"/>
</dbReference>
<dbReference type="PANTHER" id="PTHR34987:SF2">
    <property type="entry name" value="B, PUTATIVE (AFU_ORTHOLOGUE AFUA_7G05040)-RELATED"/>
    <property type="match status" value="1"/>
</dbReference>
<evidence type="ECO:0000259" key="2">
    <source>
        <dbReference type="Pfam" id="PF17390"/>
    </source>
</evidence>
<accession>A0ABZ2Z3F8</accession>
<feature type="domain" description="Alpha-L-rhamnosidase C-terminal" evidence="2">
    <location>
        <begin position="433"/>
        <end position="504"/>
    </location>
</feature>
<evidence type="ECO:0000259" key="1">
    <source>
        <dbReference type="Pfam" id="PF17389"/>
    </source>
</evidence>
<dbReference type="RefSeq" id="WP_341841483.1">
    <property type="nucleotide sequence ID" value="NZ_CP149792.1"/>
</dbReference>
<protein>
    <submittedName>
        <fullName evidence="3">Alpha-L-rhamnosidase C-terminal domain-containing protein</fullName>
    </submittedName>
</protein>
<feature type="domain" description="Alpha-L-rhamnosidase six-hairpin glycosidase" evidence="1">
    <location>
        <begin position="106"/>
        <end position="341"/>
    </location>
</feature>
<evidence type="ECO:0000313" key="4">
    <source>
        <dbReference type="Proteomes" id="UP001449657"/>
    </source>
</evidence>